<proteinExistence type="inferred from homology"/>
<evidence type="ECO:0000256" key="2">
    <source>
        <dbReference type="ARBA" id="ARBA00004123"/>
    </source>
</evidence>
<comment type="subcellular location">
    <subcellularLocation>
        <location evidence="2">Nucleus</location>
    </subcellularLocation>
</comment>
<dbReference type="InterPro" id="IPR027806">
    <property type="entry name" value="HARBI1_dom"/>
</dbReference>
<dbReference type="Ensembl" id="ENSCCRT00020048619.1">
    <property type="protein sequence ID" value="ENSCCRP00020044573.1"/>
    <property type="gene ID" value="ENSCCRG00020019848.1"/>
</dbReference>
<evidence type="ECO:0000313" key="9">
    <source>
        <dbReference type="Ensembl" id="ENSCCRP00010016359.1"/>
    </source>
</evidence>
<dbReference type="PANTHER" id="PTHR22930">
    <property type="match status" value="1"/>
</dbReference>
<dbReference type="GO" id="GO:0004518">
    <property type="term" value="F:nuclease activity"/>
    <property type="evidence" value="ECO:0007669"/>
    <property type="project" value="UniProtKB-KW"/>
</dbReference>
<evidence type="ECO:0000313" key="10">
    <source>
        <dbReference type="Proteomes" id="UP000694427"/>
    </source>
</evidence>
<dbReference type="Pfam" id="PF13359">
    <property type="entry name" value="DDE_Tnp_4"/>
    <property type="match status" value="1"/>
</dbReference>
<keyword evidence="6" id="KW-0378">Hydrolase</keyword>
<dbReference type="Proteomes" id="UP000694701">
    <property type="component" value="Unplaced"/>
</dbReference>
<dbReference type="GO" id="GO:0016787">
    <property type="term" value="F:hydrolase activity"/>
    <property type="evidence" value="ECO:0007669"/>
    <property type="project" value="UniProtKB-KW"/>
</dbReference>
<keyword evidence="7" id="KW-0539">Nucleus</keyword>
<accession>A0A8C1IEK3</accession>
<dbReference type="Proteomes" id="UP000694427">
    <property type="component" value="Unplaced"/>
</dbReference>
<dbReference type="GO" id="GO:0046872">
    <property type="term" value="F:metal ion binding"/>
    <property type="evidence" value="ECO:0007669"/>
    <property type="project" value="UniProtKB-KW"/>
</dbReference>
<dbReference type="GO" id="GO:0005634">
    <property type="term" value="C:nucleus"/>
    <property type="evidence" value="ECO:0007669"/>
    <property type="project" value="UniProtKB-SubCell"/>
</dbReference>
<keyword evidence="5" id="KW-0479">Metal-binding</keyword>
<sequence>MNQRRKTFGAYYHLVAELQLDSEKHLNYFRMSAEQMEEILSIVGPDLTRQTTNFRDPIDSCCSTSVTTCLLLSRASLAYQYRLGAITVCSSVHMTCSAIEKRMMSIHIPPPTEDQWKAIASKFWDKWKFPNCLGAIDGKHITIKAPPNSGSLFFNYKKTFSIVLLALVDADYRFTYIQVGDFGQASDGGVYGSSRLGRGMEAKTLNVPKDSPLPGAGVQGPMPYVIVGDAAFPWREIFNYRLSSARMVIECAFGILTARWRVLLSRLQMAPHFVDTVVMASCILHNFLTNPAQNRRWQDEAEQTGDMLPIIRNMGGNRGSKDAYGVCEKFSAFFNSLEGSMRSHHNIHSL</sequence>
<evidence type="ECO:0000259" key="8">
    <source>
        <dbReference type="Pfam" id="PF13359"/>
    </source>
</evidence>
<evidence type="ECO:0000256" key="3">
    <source>
        <dbReference type="ARBA" id="ARBA00006958"/>
    </source>
</evidence>
<dbReference type="InterPro" id="IPR045249">
    <property type="entry name" value="HARBI1-like"/>
</dbReference>
<name>A0A8C1IEK3_CYPCA</name>
<keyword evidence="4" id="KW-0540">Nuclease</keyword>
<reference evidence="9" key="1">
    <citation type="submission" date="2025-05" db="UniProtKB">
        <authorList>
            <consortium name="Ensembl"/>
        </authorList>
    </citation>
    <scope>IDENTIFICATION</scope>
</reference>
<evidence type="ECO:0000256" key="5">
    <source>
        <dbReference type="ARBA" id="ARBA00022723"/>
    </source>
</evidence>
<protein>
    <recommendedName>
        <fullName evidence="8">DDE Tnp4 domain-containing protein</fullName>
    </recommendedName>
</protein>
<evidence type="ECO:0000256" key="4">
    <source>
        <dbReference type="ARBA" id="ARBA00022722"/>
    </source>
</evidence>
<dbReference type="PANTHER" id="PTHR22930:SF269">
    <property type="entry name" value="NUCLEASE HARBI1-LIKE PROTEIN"/>
    <property type="match status" value="1"/>
</dbReference>
<evidence type="ECO:0000256" key="7">
    <source>
        <dbReference type="ARBA" id="ARBA00023242"/>
    </source>
</evidence>
<keyword evidence="10" id="KW-1185">Reference proteome</keyword>
<comment type="cofactor">
    <cofactor evidence="1">
        <name>a divalent metal cation</name>
        <dbReference type="ChEBI" id="CHEBI:60240"/>
    </cofactor>
</comment>
<organism evidence="9 10">
    <name type="scientific">Cyprinus carpio</name>
    <name type="common">Common carp</name>
    <dbReference type="NCBI Taxonomy" id="7962"/>
    <lineage>
        <taxon>Eukaryota</taxon>
        <taxon>Metazoa</taxon>
        <taxon>Chordata</taxon>
        <taxon>Craniata</taxon>
        <taxon>Vertebrata</taxon>
        <taxon>Euteleostomi</taxon>
        <taxon>Actinopterygii</taxon>
        <taxon>Neopterygii</taxon>
        <taxon>Teleostei</taxon>
        <taxon>Ostariophysi</taxon>
        <taxon>Cypriniformes</taxon>
        <taxon>Cyprinidae</taxon>
        <taxon>Cyprininae</taxon>
        <taxon>Cyprinus</taxon>
    </lineage>
</organism>
<feature type="domain" description="DDE Tnp4" evidence="8">
    <location>
        <begin position="136"/>
        <end position="286"/>
    </location>
</feature>
<evidence type="ECO:0000256" key="6">
    <source>
        <dbReference type="ARBA" id="ARBA00022801"/>
    </source>
</evidence>
<dbReference type="Ensembl" id="ENSCCRT00010017799.1">
    <property type="protein sequence ID" value="ENSCCRP00010016359.1"/>
    <property type="gene ID" value="ENSCCRG00010007005.1"/>
</dbReference>
<comment type="similarity">
    <text evidence="3">Belongs to the HARBI1 family.</text>
</comment>
<dbReference type="AlphaFoldDB" id="A0A8C1IEK3"/>
<evidence type="ECO:0000256" key="1">
    <source>
        <dbReference type="ARBA" id="ARBA00001968"/>
    </source>
</evidence>